<dbReference type="Pfam" id="PF01475">
    <property type="entry name" value="FUR"/>
    <property type="match status" value="1"/>
</dbReference>
<feature type="binding site" evidence="7">
    <location>
        <position position="150"/>
    </location>
    <ligand>
        <name>Zn(2+)</name>
        <dbReference type="ChEBI" id="CHEBI:29105"/>
    </ligand>
</feature>
<keyword evidence="7" id="KW-0479">Metal-binding</keyword>
<keyword evidence="2" id="KW-0678">Repressor</keyword>
<dbReference type="InterPro" id="IPR043135">
    <property type="entry name" value="Fur_C"/>
</dbReference>
<comment type="caution">
    <text evidence="9">The sequence shown here is derived from an EMBL/GenBank/DDBJ whole genome shotgun (WGS) entry which is preliminary data.</text>
</comment>
<feature type="binding site" evidence="7">
    <location>
        <position position="104"/>
    </location>
    <ligand>
        <name>Zn(2+)</name>
        <dbReference type="ChEBI" id="CHEBI:29105"/>
    </ligand>
</feature>
<feature type="binding site" evidence="7">
    <location>
        <position position="107"/>
    </location>
    <ligand>
        <name>Zn(2+)</name>
        <dbReference type="ChEBI" id="CHEBI:29105"/>
    </ligand>
</feature>
<evidence type="ECO:0000256" key="8">
    <source>
        <dbReference type="PIRSR" id="PIRSR602481-2"/>
    </source>
</evidence>
<dbReference type="GO" id="GO:0008270">
    <property type="term" value="F:zinc ion binding"/>
    <property type="evidence" value="ECO:0007669"/>
    <property type="project" value="TreeGrafter"/>
</dbReference>
<dbReference type="PATRIC" id="fig|1703780.3.peg.847"/>
<dbReference type="GO" id="GO:0000976">
    <property type="term" value="F:transcription cis-regulatory region binding"/>
    <property type="evidence" value="ECO:0007669"/>
    <property type="project" value="TreeGrafter"/>
</dbReference>
<proteinExistence type="inferred from homology"/>
<reference evidence="9 10" key="1">
    <citation type="journal article" date="2015" name="Microbiome">
        <title>Genomic resolution of linkages in carbon, nitrogen, and sulfur cycling among widespread estuary sediment bacteria.</title>
        <authorList>
            <person name="Baker B.J."/>
            <person name="Lazar C.S."/>
            <person name="Teske A.P."/>
            <person name="Dick G.J."/>
        </authorList>
    </citation>
    <scope>NUCLEOTIDE SEQUENCE [LARGE SCALE GENOMIC DNA]</scope>
    <source>
        <strain evidence="9">SM23_60</strain>
    </source>
</reference>
<gene>
    <name evidence="9" type="ORF">AMJ87_02415</name>
</gene>
<evidence type="ECO:0000256" key="7">
    <source>
        <dbReference type="PIRSR" id="PIRSR602481-1"/>
    </source>
</evidence>
<dbReference type="InterPro" id="IPR002481">
    <property type="entry name" value="FUR"/>
</dbReference>
<dbReference type="InterPro" id="IPR036390">
    <property type="entry name" value="WH_DNA-bd_sf"/>
</dbReference>
<dbReference type="PANTHER" id="PTHR33202">
    <property type="entry name" value="ZINC UPTAKE REGULATION PROTEIN"/>
    <property type="match status" value="1"/>
</dbReference>
<dbReference type="Proteomes" id="UP000051096">
    <property type="component" value="Unassembled WGS sequence"/>
</dbReference>
<feature type="binding site" evidence="8">
    <location>
        <position position="122"/>
    </location>
    <ligand>
        <name>Fe cation</name>
        <dbReference type="ChEBI" id="CHEBI:24875"/>
    </ligand>
</feature>
<keyword evidence="5" id="KW-0238">DNA-binding</keyword>
<dbReference type="GO" id="GO:1900376">
    <property type="term" value="P:regulation of secondary metabolite biosynthetic process"/>
    <property type="evidence" value="ECO:0007669"/>
    <property type="project" value="TreeGrafter"/>
</dbReference>
<evidence type="ECO:0000256" key="2">
    <source>
        <dbReference type="ARBA" id="ARBA00022491"/>
    </source>
</evidence>
<feature type="binding site" evidence="8">
    <location>
        <position position="142"/>
    </location>
    <ligand>
        <name>Fe cation</name>
        <dbReference type="ChEBI" id="CHEBI:24875"/>
    </ligand>
</feature>
<evidence type="ECO:0000256" key="4">
    <source>
        <dbReference type="ARBA" id="ARBA00023015"/>
    </source>
</evidence>
<keyword evidence="3 7" id="KW-0862">Zinc</keyword>
<dbReference type="AlphaFoldDB" id="A0A0S8GKG7"/>
<evidence type="ECO:0000313" key="9">
    <source>
        <dbReference type="EMBL" id="KPK73225.1"/>
    </source>
</evidence>
<accession>A0A0S8GKG7</accession>
<evidence type="ECO:0000313" key="10">
    <source>
        <dbReference type="Proteomes" id="UP000051096"/>
    </source>
</evidence>
<name>A0A0S8GKG7_UNCW3</name>
<evidence type="ECO:0000256" key="6">
    <source>
        <dbReference type="ARBA" id="ARBA00023163"/>
    </source>
</evidence>
<dbReference type="SUPFAM" id="SSF46785">
    <property type="entry name" value="Winged helix' DNA-binding domain"/>
    <property type="match status" value="1"/>
</dbReference>
<keyword evidence="6" id="KW-0804">Transcription</keyword>
<dbReference type="GO" id="GO:0045892">
    <property type="term" value="P:negative regulation of DNA-templated transcription"/>
    <property type="evidence" value="ECO:0007669"/>
    <property type="project" value="TreeGrafter"/>
</dbReference>
<dbReference type="GO" id="GO:0003700">
    <property type="term" value="F:DNA-binding transcription factor activity"/>
    <property type="evidence" value="ECO:0007669"/>
    <property type="project" value="InterPro"/>
</dbReference>
<dbReference type="Gene3D" id="3.30.1490.190">
    <property type="match status" value="1"/>
</dbReference>
<feature type="binding site" evidence="7">
    <location>
        <position position="153"/>
    </location>
    <ligand>
        <name>Zn(2+)</name>
        <dbReference type="ChEBI" id="CHEBI:29105"/>
    </ligand>
</feature>
<evidence type="ECO:0000256" key="5">
    <source>
        <dbReference type="ARBA" id="ARBA00023125"/>
    </source>
</evidence>
<keyword evidence="8" id="KW-0408">Iron</keyword>
<protein>
    <submittedName>
        <fullName evidence="9">Ferric uptake regulation protein</fullName>
    </submittedName>
</protein>
<comment type="similarity">
    <text evidence="1">Belongs to the Fur family.</text>
</comment>
<dbReference type="InterPro" id="IPR036388">
    <property type="entry name" value="WH-like_DNA-bd_sf"/>
</dbReference>
<dbReference type="PANTHER" id="PTHR33202:SF7">
    <property type="entry name" value="FERRIC UPTAKE REGULATION PROTEIN"/>
    <property type="match status" value="1"/>
</dbReference>
<comment type="cofactor">
    <cofactor evidence="7">
        <name>Zn(2+)</name>
        <dbReference type="ChEBI" id="CHEBI:29105"/>
    </cofactor>
    <text evidence="7">Binds 1 zinc ion per subunit.</text>
</comment>
<feature type="binding site" evidence="8">
    <location>
        <position position="98"/>
    </location>
    <ligand>
        <name>Fe cation</name>
        <dbReference type="ChEBI" id="CHEBI:24875"/>
    </ligand>
</feature>
<keyword evidence="4" id="KW-0805">Transcription regulation</keyword>
<evidence type="ECO:0000256" key="1">
    <source>
        <dbReference type="ARBA" id="ARBA00007957"/>
    </source>
</evidence>
<comment type="cofactor">
    <cofactor evidence="8">
        <name>Mn(2+)</name>
        <dbReference type="ChEBI" id="CHEBI:29035"/>
    </cofactor>
    <cofactor evidence="8">
        <name>Fe(2+)</name>
        <dbReference type="ChEBI" id="CHEBI:29033"/>
    </cofactor>
    <text evidence="8">Binds 1 Mn(2+) or Fe(2+) ion per subunit.</text>
</comment>
<organism evidence="9 10">
    <name type="scientific">candidate division WOR_3 bacterium SM23_60</name>
    <dbReference type="NCBI Taxonomy" id="1703780"/>
    <lineage>
        <taxon>Bacteria</taxon>
        <taxon>Bacteria division WOR-3</taxon>
    </lineage>
</organism>
<dbReference type="Gene3D" id="1.10.10.10">
    <property type="entry name" value="Winged helix-like DNA-binding domain superfamily/Winged helix DNA-binding domain"/>
    <property type="match status" value="1"/>
</dbReference>
<evidence type="ECO:0000256" key="3">
    <source>
        <dbReference type="ARBA" id="ARBA00022833"/>
    </source>
</evidence>
<dbReference type="CDD" id="cd07153">
    <property type="entry name" value="Fur_like"/>
    <property type="match status" value="1"/>
</dbReference>
<sequence length="157" mass="18376">MPGRHRMGPLWWHSRFRGCGYRITVPREAILDALSKTSEHLSAEDIYLEVHKVYPNIGLTTIYRTLELLVHIGLVFKFDFGDGRARYELSEGPKGKRHHHHLVCTNCGRVIDYTDFIDEEIELLGRTEKGLSQKFDFRITEHVIQFYGLCDQCRQEQ</sequence>
<dbReference type="EMBL" id="LJUO01000013">
    <property type="protein sequence ID" value="KPK73225.1"/>
    <property type="molecule type" value="Genomic_DNA"/>
</dbReference>